<evidence type="ECO:0000256" key="1">
    <source>
        <dbReference type="ARBA" id="ARBA00009437"/>
    </source>
</evidence>
<evidence type="ECO:0000256" key="4">
    <source>
        <dbReference type="ARBA" id="ARBA00023163"/>
    </source>
</evidence>
<dbReference type="Proteomes" id="UP000199040">
    <property type="component" value="Unassembled WGS sequence"/>
</dbReference>
<gene>
    <name evidence="6" type="ORF">SAMN04487959_12328</name>
</gene>
<evidence type="ECO:0000313" key="6">
    <source>
        <dbReference type="EMBL" id="SFI16722.1"/>
    </source>
</evidence>
<feature type="domain" description="HTH lysR-type" evidence="5">
    <location>
        <begin position="8"/>
        <end position="65"/>
    </location>
</feature>
<accession>A0A1I3G098</accession>
<dbReference type="Pfam" id="PF03466">
    <property type="entry name" value="LysR_substrate"/>
    <property type="match status" value="1"/>
</dbReference>
<dbReference type="Gene3D" id="3.40.190.10">
    <property type="entry name" value="Periplasmic binding protein-like II"/>
    <property type="match status" value="2"/>
</dbReference>
<dbReference type="InterPro" id="IPR036388">
    <property type="entry name" value="WH-like_DNA-bd_sf"/>
</dbReference>
<evidence type="ECO:0000259" key="5">
    <source>
        <dbReference type="PROSITE" id="PS50931"/>
    </source>
</evidence>
<dbReference type="AlphaFoldDB" id="A0A1I3G098"/>
<dbReference type="NCBIfam" id="TIGR02424">
    <property type="entry name" value="TF_pcaQ"/>
    <property type="match status" value="1"/>
</dbReference>
<proteinExistence type="inferred from homology"/>
<evidence type="ECO:0000256" key="3">
    <source>
        <dbReference type="ARBA" id="ARBA00023125"/>
    </source>
</evidence>
<keyword evidence="4" id="KW-0804">Transcription</keyword>
<dbReference type="FunFam" id="1.10.10.10:FF:000001">
    <property type="entry name" value="LysR family transcriptional regulator"/>
    <property type="match status" value="1"/>
</dbReference>
<dbReference type="InterPro" id="IPR050950">
    <property type="entry name" value="HTH-type_LysR_regulators"/>
</dbReference>
<dbReference type="PROSITE" id="PS50931">
    <property type="entry name" value="HTH_LYSR"/>
    <property type="match status" value="1"/>
</dbReference>
<name>A0A1I3G098_9GAMM</name>
<dbReference type="PANTHER" id="PTHR30419:SF8">
    <property type="entry name" value="NITROGEN ASSIMILATION TRANSCRIPTIONAL ACTIVATOR-RELATED"/>
    <property type="match status" value="1"/>
</dbReference>
<keyword evidence="2" id="KW-0805">Transcription regulation</keyword>
<dbReference type="GO" id="GO:0003677">
    <property type="term" value="F:DNA binding"/>
    <property type="evidence" value="ECO:0007669"/>
    <property type="project" value="UniProtKB-KW"/>
</dbReference>
<dbReference type="GO" id="GO:0003700">
    <property type="term" value="F:DNA-binding transcription factor activity"/>
    <property type="evidence" value="ECO:0007669"/>
    <property type="project" value="InterPro"/>
</dbReference>
<dbReference type="Gene3D" id="1.10.10.10">
    <property type="entry name" value="Winged helix-like DNA-binding domain superfamily/Winged helix DNA-binding domain"/>
    <property type="match status" value="1"/>
</dbReference>
<dbReference type="GO" id="GO:0045893">
    <property type="term" value="P:positive regulation of DNA-templated transcription"/>
    <property type="evidence" value="ECO:0007669"/>
    <property type="project" value="InterPro"/>
</dbReference>
<keyword evidence="3" id="KW-0238">DNA-binding</keyword>
<dbReference type="InterPro" id="IPR036390">
    <property type="entry name" value="WH_DNA-bd_sf"/>
</dbReference>
<protein>
    <submittedName>
        <fullName evidence="6">Transcriptional regulator, LysR family</fullName>
    </submittedName>
</protein>
<dbReference type="PRINTS" id="PR00039">
    <property type="entry name" value="HTHLYSR"/>
</dbReference>
<dbReference type="InterPro" id="IPR000847">
    <property type="entry name" value="LysR_HTH_N"/>
</dbReference>
<keyword evidence="7" id="KW-1185">Reference proteome</keyword>
<dbReference type="InterPro" id="IPR012787">
    <property type="entry name" value="TF_PcaQ"/>
</dbReference>
<evidence type="ECO:0000313" key="7">
    <source>
        <dbReference type="Proteomes" id="UP000199040"/>
    </source>
</evidence>
<dbReference type="GO" id="GO:0005829">
    <property type="term" value="C:cytosol"/>
    <property type="evidence" value="ECO:0007669"/>
    <property type="project" value="TreeGrafter"/>
</dbReference>
<dbReference type="InterPro" id="IPR005119">
    <property type="entry name" value="LysR_subst-bd"/>
</dbReference>
<comment type="similarity">
    <text evidence="1">Belongs to the LysR transcriptional regulatory family.</text>
</comment>
<dbReference type="SUPFAM" id="SSF53850">
    <property type="entry name" value="Periplasmic binding protein-like II"/>
    <property type="match status" value="1"/>
</dbReference>
<dbReference type="PANTHER" id="PTHR30419">
    <property type="entry name" value="HTH-TYPE TRANSCRIPTIONAL REGULATOR YBHD"/>
    <property type="match status" value="1"/>
</dbReference>
<dbReference type="GO" id="GO:0019619">
    <property type="term" value="P:3,4-dihydroxybenzoate catabolic process"/>
    <property type="evidence" value="ECO:0007669"/>
    <property type="project" value="InterPro"/>
</dbReference>
<dbReference type="SUPFAM" id="SSF46785">
    <property type="entry name" value="Winged helix' DNA-binding domain"/>
    <property type="match status" value="1"/>
</dbReference>
<evidence type="ECO:0000256" key="2">
    <source>
        <dbReference type="ARBA" id="ARBA00023015"/>
    </source>
</evidence>
<dbReference type="STRING" id="442341.SAMN04487959_12328"/>
<dbReference type="EMBL" id="FOPY01000023">
    <property type="protein sequence ID" value="SFI16722.1"/>
    <property type="molecule type" value="Genomic_DNA"/>
</dbReference>
<dbReference type="Pfam" id="PF00126">
    <property type="entry name" value="HTH_1"/>
    <property type="match status" value="1"/>
</dbReference>
<sequence length="309" mass="33533">MTMLSPRIKLRHLQAFLEVARQRSFARAADTLAITQPAMSKTIRELEEAVAASLFERGPRGVTLTPSGMALLRHAGPAINLLQEGLAAVRQPASGEAVVRIGALSTVEEGLLPQAAQALHERFPDIRLKVHSGPSAYLLSQLGLGELDLVLGRMSEARESRGFSFEHLYHEPLVLMARAGHALACLTRAQLSADLLGDYPWVVPPAPTTLREQVERFWVEQGGPPPPVTLETLSLTLSRRYVQRTDALWVAPLDAVRSDLAEGSLVRLPVDIEAHGGSVGVCINATRALSPAAERLIEQLRDLAGQRDP</sequence>
<reference evidence="6 7" key="1">
    <citation type="submission" date="2016-10" db="EMBL/GenBank/DDBJ databases">
        <authorList>
            <person name="de Groot N.N."/>
        </authorList>
    </citation>
    <scope>NUCLEOTIDE SEQUENCE [LARGE SCALE GENOMIC DNA]</scope>
    <source>
        <strain evidence="6 7">CGMCC 1.6848</strain>
    </source>
</reference>
<organism evidence="6 7">
    <name type="scientific">Modicisalibacter xianhensis</name>
    <dbReference type="NCBI Taxonomy" id="442341"/>
    <lineage>
        <taxon>Bacteria</taxon>
        <taxon>Pseudomonadati</taxon>
        <taxon>Pseudomonadota</taxon>
        <taxon>Gammaproteobacteria</taxon>
        <taxon>Oceanospirillales</taxon>
        <taxon>Halomonadaceae</taxon>
        <taxon>Modicisalibacter</taxon>
    </lineage>
</organism>